<dbReference type="Pfam" id="PF04439">
    <property type="entry name" value="Adenyl_transf"/>
    <property type="match status" value="1"/>
</dbReference>
<dbReference type="SUPFAM" id="SSF81301">
    <property type="entry name" value="Nucleotidyltransferase"/>
    <property type="match status" value="1"/>
</dbReference>
<gene>
    <name evidence="1" type="ORF">S01H1_05992</name>
</gene>
<evidence type="ECO:0000313" key="1">
    <source>
        <dbReference type="EMBL" id="GAF77730.1"/>
    </source>
</evidence>
<evidence type="ECO:0008006" key="2">
    <source>
        <dbReference type="Google" id="ProtNLM"/>
    </source>
</evidence>
<dbReference type="InterPro" id="IPR043519">
    <property type="entry name" value="NT_sf"/>
</dbReference>
<protein>
    <recommendedName>
        <fullName evidence="2">Aminoglycoside 6-adenylyltransferase</fullName>
    </recommendedName>
</protein>
<proteinExistence type="predicted"/>
<organism evidence="1">
    <name type="scientific">marine sediment metagenome</name>
    <dbReference type="NCBI Taxonomy" id="412755"/>
    <lineage>
        <taxon>unclassified sequences</taxon>
        <taxon>metagenomes</taxon>
        <taxon>ecological metagenomes</taxon>
    </lineage>
</organism>
<dbReference type="AlphaFoldDB" id="X0TNP6"/>
<sequence>MKTRTEKEIIDLIIGFARNDDRIRAVLMNGSRVNPNATKDIFQDYDIVNLVTDVEPFKDENYILSHFGETIIIQKPEDNIYPPPVGDGRYNYLMQLVDGNRIDLSFFNINRIDELRKDSLTEVLLDKDHIIPNLLDPSESSYLIKQPTEKLFSDC</sequence>
<accession>X0TNP6</accession>
<comment type="caution">
    <text evidence="1">The sequence shown here is derived from an EMBL/GenBank/DDBJ whole genome shotgun (WGS) entry which is preliminary data.</text>
</comment>
<dbReference type="EMBL" id="BARS01003111">
    <property type="protein sequence ID" value="GAF77730.1"/>
    <property type="molecule type" value="Genomic_DNA"/>
</dbReference>
<dbReference type="InterPro" id="IPR007530">
    <property type="entry name" value="Aminoglycoside_adenylylTfrase"/>
</dbReference>
<feature type="non-terminal residue" evidence="1">
    <location>
        <position position="155"/>
    </location>
</feature>
<reference evidence="1" key="1">
    <citation type="journal article" date="2014" name="Front. Microbiol.">
        <title>High frequency of phylogenetically diverse reductive dehalogenase-homologous genes in deep subseafloor sedimentary metagenomes.</title>
        <authorList>
            <person name="Kawai M."/>
            <person name="Futagami T."/>
            <person name="Toyoda A."/>
            <person name="Takaki Y."/>
            <person name="Nishi S."/>
            <person name="Hori S."/>
            <person name="Arai W."/>
            <person name="Tsubouchi T."/>
            <person name="Morono Y."/>
            <person name="Uchiyama I."/>
            <person name="Ito T."/>
            <person name="Fujiyama A."/>
            <person name="Inagaki F."/>
            <person name="Takami H."/>
        </authorList>
    </citation>
    <scope>NUCLEOTIDE SEQUENCE</scope>
    <source>
        <strain evidence="1">Expedition CK06-06</strain>
    </source>
</reference>
<name>X0TNP6_9ZZZZ</name>
<dbReference type="Gene3D" id="3.30.460.10">
    <property type="entry name" value="Beta Polymerase, domain 2"/>
    <property type="match status" value="1"/>
</dbReference>